<dbReference type="Proteomes" id="UP000279307">
    <property type="component" value="Chromosome 7"/>
</dbReference>
<protein>
    <recommendedName>
        <fullName evidence="9">Reverse transcriptase domain-containing protein</fullName>
    </recommendedName>
</protein>
<dbReference type="OrthoDB" id="7693345at2759"/>
<dbReference type="InterPro" id="IPR041577">
    <property type="entry name" value="RT_RNaseH_2"/>
</dbReference>
<reference evidence="10" key="2">
    <citation type="submission" date="2018-07" db="EMBL/GenBank/DDBJ databases">
        <authorList>
            <person name="Mckenzie S.K."/>
            <person name="Kronauer D.J.C."/>
        </authorList>
    </citation>
    <scope>NUCLEOTIDE SEQUENCE</scope>
    <source>
        <strain evidence="10">Clonal line C1</strain>
    </source>
</reference>
<sequence>MLERGICQPSSSQWANPLHLVKKSNGEWRPCGDFRRLNAVTKPDKYSLPHIQDFTYHLAGCEIFSKIDLVKAYYQIPVENEDICKTAVITSFGLFEFTRMPFGLRNAAQTFQRFIDTVLRGLEFCHGYIDDLLIASKTEEEHRAHLEEVFKRLKKYRLFINVAKSQFGVRRIEYLGYVVDKEGIVNFYHRFIKDAASLLAPLNKYLVGAKKKDKRPIVWTPEADVAFEESKTRLAEVFTLVHPTEDAKILLRTDASNFAMGAVLDQLQDGYWRPLGFFSRKFSESQRNYSTYDRELLAIFAGLKLFRHLAEGRDVIILTDHKPLQYAFQQVADKASERQRRQLDFISQITIKIFYVNGEANEVADALSRLESISMPQIVTTDELYEEQVKDEELQALLQSETTLTLKKLRLDNVQGARRR</sequence>
<dbReference type="PANTHER" id="PTHR37984:SF5">
    <property type="entry name" value="PROTEIN NYNRIN-LIKE"/>
    <property type="match status" value="1"/>
</dbReference>
<keyword evidence="4" id="KW-0540">Nuclease</keyword>
<dbReference type="PROSITE" id="PS50878">
    <property type="entry name" value="RT_POL"/>
    <property type="match status" value="1"/>
</dbReference>
<keyword evidence="6" id="KW-0378">Hydrolase</keyword>
<evidence type="ECO:0000256" key="4">
    <source>
        <dbReference type="ARBA" id="ARBA00022722"/>
    </source>
</evidence>
<dbReference type="InterPro" id="IPR000477">
    <property type="entry name" value="RT_dom"/>
</dbReference>
<evidence type="ECO:0000256" key="2">
    <source>
        <dbReference type="ARBA" id="ARBA00022679"/>
    </source>
</evidence>
<dbReference type="Pfam" id="PF00078">
    <property type="entry name" value="RVT_1"/>
    <property type="match status" value="1"/>
</dbReference>
<reference evidence="10" key="1">
    <citation type="journal article" date="2018" name="Genome Res.">
        <title>The genomic architecture and molecular evolution of ant odorant receptors.</title>
        <authorList>
            <person name="McKenzie S.K."/>
            <person name="Kronauer D.J.C."/>
        </authorList>
    </citation>
    <scope>NUCLEOTIDE SEQUENCE [LARGE SCALE GENOMIC DNA]</scope>
    <source>
        <strain evidence="10">Clonal line C1</strain>
    </source>
</reference>
<dbReference type="InterPro" id="IPR050951">
    <property type="entry name" value="Retrovirus_Pol_polyprotein"/>
</dbReference>
<evidence type="ECO:0000313" key="10">
    <source>
        <dbReference type="EMBL" id="RLU20853.1"/>
    </source>
</evidence>
<evidence type="ECO:0000256" key="5">
    <source>
        <dbReference type="ARBA" id="ARBA00022759"/>
    </source>
</evidence>
<evidence type="ECO:0000256" key="8">
    <source>
        <dbReference type="ARBA" id="ARBA00023268"/>
    </source>
</evidence>
<dbReference type="Gene3D" id="3.10.10.10">
    <property type="entry name" value="HIV Type 1 Reverse Transcriptase, subunit A, domain 1"/>
    <property type="match status" value="1"/>
</dbReference>
<organism evidence="10">
    <name type="scientific">Ooceraea biroi</name>
    <name type="common">Clonal raider ant</name>
    <name type="synonym">Cerapachys biroi</name>
    <dbReference type="NCBI Taxonomy" id="2015173"/>
    <lineage>
        <taxon>Eukaryota</taxon>
        <taxon>Metazoa</taxon>
        <taxon>Ecdysozoa</taxon>
        <taxon>Arthropoda</taxon>
        <taxon>Hexapoda</taxon>
        <taxon>Insecta</taxon>
        <taxon>Pterygota</taxon>
        <taxon>Neoptera</taxon>
        <taxon>Endopterygota</taxon>
        <taxon>Hymenoptera</taxon>
        <taxon>Apocrita</taxon>
        <taxon>Aculeata</taxon>
        <taxon>Formicoidea</taxon>
        <taxon>Formicidae</taxon>
        <taxon>Dorylinae</taxon>
        <taxon>Ooceraea</taxon>
    </lineage>
</organism>
<keyword evidence="1" id="KW-0645">Protease</keyword>
<dbReference type="CDD" id="cd09274">
    <property type="entry name" value="RNase_HI_RT_Ty3"/>
    <property type="match status" value="1"/>
</dbReference>
<keyword evidence="8" id="KW-0511">Multifunctional enzyme</keyword>
<dbReference type="GO" id="GO:0008233">
    <property type="term" value="F:peptidase activity"/>
    <property type="evidence" value="ECO:0007669"/>
    <property type="project" value="UniProtKB-KW"/>
</dbReference>
<dbReference type="Pfam" id="PF17919">
    <property type="entry name" value="RT_RNaseH_2"/>
    <property type="match status" value="1"/>
</dbReference>
<dbReference type="EMBL" id="QOIP01000007">
    <property type="protein sequence ID" value="RLU20853.1"/>
    <property type="molecule type" value="Genomic_DNA"/>
</dbReference>
<evidence type="ECO:0000259" key="9">
    <source>
        <dbReference type="PROSITE" id="PS50878"/>
    </source>
</evidence>
<feature type="domain" description="Reverse transcriptase" evidence="9">
    <location>
        <begin position="2"/>
        <end position="179"/>
    </location>
</feature>
<evidence type="ECO:0000256" key="6">
    <source>
        <dbReference type="ARBA" id="ARBA00022801"/>
    </source>
</evidence>
<dbReference type="Gene3D" id="3.10.20.370">
    <property type="match status" value="1"/>
</dbReference>
<keyword evidence="7" id="KW-0695">RNA-directed DNA polymerase</keyword>
<dbReference type="Gene3D" id="3.30.70.270">
    <property type="match status" value="2"/>
</dbReference>
<dbReference type="FunFam" id="3.10.20.370:FF:000001">
    <property type="entry name" value="Retrovirus-related Pol polyprotein from transposon 17.6-like protein"/>
    <property type="match status" value="1"/>
</dbReference>
<evidence type="ECO:0000256" key="7">
    <source>
        <dbReference type="ARBA" id="ARBA00022918"/>
    </source>
</evidence>
<dbReference type="SUPFAM" id="SSF56672">
    <property type="entry name" value="DNA/RNA polymerases"/>
    <property type="match status" value="1"/>
</dbReference>
<gene>
    <name evidence="10" type="ORF">DMN91_007467</name>
</gene>
<name>A0A3L8DKX9_OOCBI</name>
<accession>A0A3L8DKX9</accession>
<dbReference type="FunFam" id="3.10.10.10:FF:000007">
    <property type="entry name" value="Retrovirus-related Pol polyprotein from transposon 17.6-like Protein"/>
    <property type="match status" value="1"/>
</dbReference>
<comment type="caution">
    <text evidence="10">The sequence shown here is derived from an EMBL/GenBank/DDBJ whole genome shotgun (WGS) entry which is preliminary data.</text>
</comment>
<dbReference type="InterPro" id="IPR043128">
    <property type="entry name" value="Rev_trsase/Diguanyl_cyclase"/>
</dbReference>
<keyword evidence="2" id="KW-0808">Transferase</keyword>
<dbReference type="PANTHER" id="PTHR37984">
    <property type="entry name" value="PROTEIN CBG26694"/>
    <property type="match status" value="1"/>
</dbReference>
<dbReference type="GO" id="GO:0006508">
    <property type="term" value="P:proteolysis"/>
    <property type="evidence" value="ECO:0007669"/>
    <property type="project" value="UniProtKB-KW"/>
</dbReference>
<evidence type="ECO:0000256" key="1">
    <source>
        <dbReference type="ARBA" id="ARBA00022670"/>
    </source>
</evidence>
<keyword evidence="3" id="KW-0548">Nucleotidyltransferase</keyword>
<dbReference type="GO" id="GO:0003964">
    <property type="term" value="F:RNA-directed DNA polymerase activity"/>
    <property type="evidence" value="ECO:0007669"/>
    <property type="project" value="UniProtKB-KW"/>
</dbReference>
<dbReference type="CDD" id="cd01647">
    <property type="entry name" value="RT_LTR"/>
    <property type="match status" value="1"/>
</dbReference>
<dbReference type="GO" id="GO:0004519">
    <property type="term" value="F:endonuclease activity"/>
    <property type="evidence" value="ECO:0007669"/>
    <property type="project" value="UniProtKB-KW"/>
</dbReference>
<proteinExistence type="predicted"/>
<evidence type="ECO:0000256" key="3">
    <source>
        <dbReference type="ARBA" id="ARBA00022695"/>
    </source>
</evidence>
<dbReference type="AlphaFoldDB" id="A0A3L8DKX9"/>
<keyword evidence="5" id="KW-0255">Endonuclease</keyword>
<dbReference type="InterPro" id="IPR043502">
    <property type="entry name" value="DNA/RNA_pol_sf"/>
</dbReference>